<gene>
    <name evidence="2" type="ORF">ENR64_28735</name>
</gene>
<dbReference type="AlphaFoldDB" id="A0A7C3PU89"/>
<accession>A0A7C3PU89</accession>
<comment type="caution">
    <text evidence="2">The sequence shown here is derived from an EMBL/GenBank/DDBJ whole genome shotgun (WGS) entry which is preliminary data.</text>
</comment>
<sequence>MRPSQRRIWIGLIAVIALVIITLVTAPSRGSGGQQGSTYGRSPAGYGAWYATMQQRPETRVRRWQKPVSRLLESPPNDRLTLLQIGDGFNILNPNEPLAEWVAKGNVLIRLGVRAPITDANFTRFLNHPVGIVMVETRRRNVDSNGLLTDEYGAVVWQGAIGDGQVIYASTPYLAANAYQERAGNFALLTDIVTKPGLPIWVDEFLHGYKDPDVIQAETEGGNLLAYLARTPLSLLALQAGIILLLSFWGQRRMGSPIAVSSPVVDNSEAYITAMAQVLRKAQCSEFVVDTISKAERQEIQKALGLGVDPVSSEQILTAWAEQTKQPASELSTLLKLADKPRRLDEVKLQQWLQLVQKVRRWLPNSSTGVPRL</sequence>
<organism evidence="2">
    <name type="scientific">Oscillatoriales cyanobacterium SpSt-418</name>
    <dbReference type="NCBI Taxonomy" id="2282169"/>
    <lineage>
        <taxon>Bacteria</taxon>
        <taxon>Bacillati</taxon>
        <taxon>Cyanobacteriota</taxon>
        <taxon>Cyanophyceae</taxon>
        <taxon>Oscillatoriophycideae</taxon>
        <taxon>Oscillatoriales</taxon>
    </lineage>
</organism>
<protein>
    <submittedName>
        <fullName evidence="2">DUF4350 domain-containing protein</fullName>
    </submittedName>
</protein>
<dbReference type="Pfam" id="PF14258">
    <property type="entry name" value="DUF4350"/>
    <property type="match status" value="1"/>
</dbReference>
<feature type="domain" description="DUF4350" evidence="1">
    <location>
        <begin position="41"/>
        <end position="190"/>
    </location>
</feature>
<proteinExistence type="predicted"/>
<evidence type="ECO:0000313" key="2">
    <source>
        <dbReference type="EMBL" id="HFN01658.1"/>
    </source>
</evidence>
<reference evidence="2" key="1">
    <citation type="journal article" date="2020" name="mSystems">
        <title>Genome- and Community-Level Interaction Insights into Carbon Utilization and Element Cycling Functions of Hydrothermarchaeota in Hydrothermal Sediment.</title>
        <authorList>
            <person name="Zhou Z."/>
            <person name="Liu Y."/>
            <person name="Xu W."/>
            <person name="Pan J."/>
            <person name="Luo Z.H."/>
            <person name="Li M."/>
        </authorList>
    </citation>
    <scope>NUCLEOTIDE SEQUENCE [LARGE SCALE GENOMIC DNA]</scope>
    <source>
        <strain evidence="2">SpSt-418</strain>
    </source>
</reference>
<name>A0A7C3PU89_9CYAN</name>
<evidence type="ECO:0000259" key="1">
    <source>
        <dbReference type="Pfam" id="PF14258"/>
    </source>
</evidence>
<dbReference type="EMBL" id="DSRU01000430">
    <property type="protein sequence ID" value="HFN01658.1"/>
    <property type="molecule type" value="Genomic_DNA"/>
</dbReference>
<dbReference type="InterPro" id="IPR025646">
    <property type="entry name" value="DUF4350"/>
</dbReference>